<sequence>MEKRYQGQWRTNMPADYCWTLARDVPDTQYERKCRYRKLRTRSNVKEFERIMETSSSGKTSYSLAVAILLAPFRQQLHQNRFQFPPHYLLARLPLGILVRCRPVFGQLTKQQQKQQQQQQQLFGRDQAFRAVPFDQGPWTVGHCRESDSERPSTDLAI</sequence>
<proteinExistence type="predicted"/>
<dbReference type="Proteomes" id="UP001148838">
    <property type="component" value="Unassembled WGS sequence"/>
</dbReference>
<name>A0ABQ8U2D1_PERAM</name>
<evidence type="ECO:0000313" key="1">
    <source>
        <dbReference type="EMBL" id="KAJ4451745.1"/>
    </source>
</evidence>
<dbReference type="EMBL" id="JAJSOF020000001">
    <property type="protein sequence ID" value="KAJ4451745.1"/>
    <property type="molecule type" value="Genomic_DNA"/>
</dbReference>
<gene>
    <name evidence="1" type="ORF">ANN_03216</name>
</gene>
<reference evidence="1 2" key="1">
    <citation type="journal article" date="2022" name="Allergy">
        <title>Genome assembly and annotation of Periplaneta americana reveal a comprehensive cockroach allergen profile.</title>
        <authorList>
            <person name="Wang L."/>
            <person name="Xiong Q."/>
            <person name="Saelim N."/>
            <person name="Wang L."/>
            <person name="Nong W."/>
            <person name="Wan A.T."/>
            <person name="Shi M."/>
            <person name="Liu X."/>
            <person name="Cao Q."/>
            <person name="Hui J.H.L."/>
            <person name="Sookrung N."/>
            <person name="Leung T.F."/>
            <person name="Tungtrongchitr A."/>
            <person name="Tsui S.K.W."/>
        </authorList>
    </citation>
    <scope>NUCLEOTIDE SEQUENCE [LARGE SCALE GENOMIC DNA]</scope>
    <source>
        <strain evidence="1">PWHHKU_190912</strain>
    </source>
</reference>
<organism evidence="1 2">
    <name type="scientific">Periplaneta americana</name>
    <name type="common">American cockroach</name>
    <name type="synonym">Blatta americana</name>
    <dbReference type="NCBI Taxonomy" id="6978"/>
    <lineage>
        <taxon>Eukaryota</taxon>
        <taxon>Metazoa</taxon>
        <taxon>Ecdysozoa</taxon>
        <taxon>Arthropoda</taxon>
        <taxon>Hexapoda</taxon>
        <taxon>Insecta</taxon>
        <taxon>Pterygota</taxon>
        <taxon>Neoptera</taxon>
        <taxon>Polyneoptera</taxon>
        <taxon>Dictyoptera</taxon>
        <taxon>Blattodea</taxon>
        <taxon>Blattoidea</taxon>
        <taxon>Blattidae</taxon>
        <taxon>Blattinae</taxon>
        <taxon>Periplaneta</taxon>
    </lineage>
</organism>
<keyword evidence="2" id="KW-1185">Reference proteome</keyword>
<comment type="caution">
    <text evidence="1">The sequence shown here is derived from an EMBL/GenBank/DDBJ whole genome shotgun (WGS) entry which is preliminary data.</text>
</comment>
<accession>A0ABQ8U2D1</accession>
<protein>
    <submittedName>
        <fullName evidence="1">Uncharacterized protein</fullName>
    </submittedName>
</protein>
<evidence type="ECO:0000313" key="2">
    <source>
        <dbReference type="Proteomes" id="UP001148838"/>
    </source>
</evidence>